<feature type="domain" description="Bacterial alpha-L-rhamnosidase N-terminal" evidence="5">
    <location>
        <begin position="34"/>
        <end position="72"/>
    </location>
</feature>
<dbReference type="InterPro" id="IPR008928">
    <property type="entry name" value="6-hairpin_glycosidase_sf"/>
</dbReference>
<dbReference type="Pfam" id="PF17389">
    <property type="entry name" value="Bac_rhamnosid6H"/>
    <property type="match status" value="1"/>
</dbReference>
<sequence>MNTYKTADLSGAEWISTGGACCTPMIRKTLSFPKVTSAKITIAGLGIFEIFINGKKVSDDLFLPLSTDFHERPEKLYRGVPYDEKMRHRLYCPVYDITSYLKEGENTIAFLMGPGWYEMPNECYEYGHIKLCYVIDWQDEKGETHRTGSDGSHKWKESYVKKANLLKGEVHDYRDYDETWMQTPYDDSDWAAVCLEKAPETHFYIQDCPADRVIRHITPRLLAEKGDVRIYDAGEIITGYPVLVSDAPAGEEITVLHGELLNKKGRLTKENTYKQKTVFYTDGTERSMHCRFTWFGFQYFEVKGNAKVTDCVVIHSDVKVSSTFSSSDETLNWLREAYLRTQLDNMHCGIPSDCPHVERRGYTGDGQLTCNAAMIQLDGEKFYRKWIQDIADCQDSITGHVQYTAPYIPSGGGPGGWGCAIVMVPYVFYRNYGDKEILKELYPQMLHYFDYLEAHSEKDLVVSDRAGEWCLGDWCVPTMGFVNNMDAIYIPAPLVNTYFYIKSMEKVLEIGEIIGNHQADEELKEKIRCKKQAIVDQYFDPATGDFAENQQGSNVFAVDLGIGDERTFANILKHYREIRKYDTGIFATDVLTRILFERGESELAISLLTSKEEDTFYSRMKKGGTTIPEYWTGHRSQCHPMFGAVSQYLFEYVLGIRQKESSVCYEDIVIAPECMDTIEAAEGSIMTKNGRISVKYDKTRLEVQVPEKTKALVLLNGKEKAIGDGKSGSE</sequence>
<dbReference type="Gene3D" id="2.60.120.260">
    <property type="entry name" value="Galactose-binding domain-like"/>
    <property type="match status" value="2"/>
</dbReference>
<comment type="catalytic activity">
    <reaction evidence="1">
        <text>Hydrolysis of terminal non-reducing alpha-L-rhamnose residues in alpha-L-rhamnosides.</text>
        <dbReference type="EC" id="3.2.1.40"/>
    </reaction>
</comment>
<dbReference type="Gene3D" id="1.50.10.10">
    <property type="match status" value="1"/>
</dbReference>
<dbReference type="Gene3D" id="2.60.420.10">
    <property type="entry name" value="Maltose phosphorylase, domain 3"/>
    <property type="match status" value="1"/>
</dbReference>
<evidence type="ECO:0000259" key="7">
    <source>
        <dbReference type="Pfam" id="PF17390"/>
    </source>
</evidence>
<dbReference type="InterPro" id="IPR012341">
    <property type="entry name" value="6hp_glycosidase-like_sf"/>
</dbReference>
<dbReference type="PANTHER" id="PTHR33307:SF6">
    <property type="entry name" value="ALPHA-RHAMNOSIDASE (EUROFUNG)-RELATED"/>
    <property type="match status" value="1"/>
</dbReference>
<proteinExistence type="predicted"/>
<dbReference type="GO" id="GO:0030596">
    <property type="term" value="F:alpha-L-rhamnosidase activity"/>
    <property type="evidence" value="ECO:0007669"/>
    <property type="project" value="UniProtKB-EC"/>
</dbReference>
<dbReference type="RefSeq" id="WP_227614883.1">
    <property type="nucleotide sequence ID" value="NZ_JAJEPR010000008.1"/>
</dbReference>
<accession>A0AAE3J5Z6</accession>
<organism evidence="8 9">
    <name type="scientific">Fusicatenibacter faecihominis</name>
    <dbReference type="NCBI Taxonomy" id="2881276"/>
    <lineage>
        <taxon>Bacteria</taxon>
        <taxon>Bacillati</taxon>
        <taxon>Bacillota</taxon>
        <taxon>Clostridia</taxon>
        <taxon>Lachnospirales</taxon>
        <taxon>Lachnospiraceae</taxon>
        <taxon>Fusicatenibacter</taxon>
    </lineage>
</organism>
<comment type="caution">
    <text evidence="8">The sequence shown here is derived from an EMBL/GenBank/DDBJ whole genome shotgun (WGS) entry which is preliminary data.</text>
</comment>
<feature type="domain" description="Alpha-L-rhamnosidase C-terminal" evidence="7">
    <location>
        <begin position="655"/>
        <end position="727"/>
    </location>
</feature>
<gene>
    <name evidence="8" type="ORF">LKD71_07005</name>
</gene>
<evidence type="ECO:0000259" key="5">
    <source>
        <dbReference type="Pfam" id="PF08531"/>
    </source>
</evidence>
<dbReference type="PANTHER" id="PTHR33307">
    <property type="entry name" value="ALPHA-RHAMNOSIDASE (EUROFUNG)"/>
    <property type="match status" value="1"/>
</dbReference>
<evidence type="ECO:0000256" key="1">
    <source>
        <dbReference type="ARBA" id="ARBA00001445"/>
    </source>
</evidence>
<dbReference type="Proteomes" id="UP001197875">
    <property type="component" value="Unassembled WGS sequence"/>
</dbReference>
<evidence type="ECO:0000259" key="6">
    <source>
        <dbReference type="Pfam" id="PF17389"/>
    </source>
</evidence>
<dbReference type="InterPro" id="IPR016007">
    <property type="entry name" value="Alpha_rhamnosid"/>
</dbReference>
<evidence type="ECO:0000256" key="2">
    <source>
        <dbReference type="ARBA" id="ARBA00012652"/>
    </source>
</evidence>
<name>A0AAE3J5Z6_9FIRM</name>
<dbReference type="EMBL" id="JAJEPR010000008">
    <property type="protein sequence ID" value="MCC2189553.1"/>
    <property type="molecule type" value="Genomic_DNA"/>
</dbReference>
<dbReference type="Pfam" id="PF17390">
    <property type="entry name" value="Bac_rhamnosid_C"/>
    <property type="match status" value="1"/>
</dbReference>
<evidence type="ECO:0000259" key="4">
    <source>
        <dbReference type="Pfam" id="PF05592"/>
    </source>
</evidence>
<dbReference type="AlphaFoldDB" id="A0AAE3J5Z6"/>
<dbReference type="Pfam" id="PF08531">
    <property type="entry name" value="Bac_rhamnosid_N"/>
    <property type="match status" value="2"/>
</dbReference>
<dbReference type="InterPro" id="IPR035396">
    <property type="entry name" value="Bac_rhamnosid6H"/>
</dbReference>
<evidence type="ECO:0000313" key="8">
    <source>
        <dbReference type="EMBL" id="MCC2189553.1"/>
    </source>
</evidence>
<dbReference type="InterPro" id="IPR013737">
    <property type="entry name" value="Bac_rhamnosid_N"/>
</dbReference>
<reference evidence="8 9" key="1">
    <citation type="submission" date="2021-10" db="EMBL/GenBank/DDBJ databases">
        <title>Anaerobic single-cell dispensing facilitates the cultivation of human gut bacteria.</title>
        <authorList>
            <person name="Afrizal A."/>
        </authorList>
    </citation>
    <scope>NUCLEOTIDE SEQUENCE [LARGE SCALE GENOMIC DNA]</scope>
    <source>
        <strain evidence="8 9">CLA-AA-H277</strain>
    </source>
</reference>
<keyword evidence="3 8" id="KW-0378">Hydrolase</keyword>
<dbReference type="GO" id="GO:0005975">
    <property type="term" value="P:carbohydrate metabolic process"/>
    <property type="evidence" value="ECO:0007669"/>
    <property type="project" value="InterPro"/>
</dbReference>
<dbReference type="InterPro" id="IPR008902">
    <property type="entry name" value="Rhamnosid_concanavalin"/>
</dbReference>
<evidence type="ECO:0000256" key="3">
    <source>
        <dbReference type="ARBA" id="ARBA00022801"/>
    </source>
</evidence>
<dbReference type="InterPro" id="IPR035398">
    <property type="entry name" value="Bac_rhamnosid_C"/>
</dbReference>
<feature type="domain" description="Bacterial alpha-L-rhamnosidase N-terminal" evidence="5">
    <location>
        <begin position="85"/>
        <end position="213"/>
    </location>
</feature>
<protein>
    <recommendedName>
        <fullName evidence="2">alpha-L-rhamnosidase</fullName>
        <ecNumber evidence="2">3.2.1.40</ecNumber>
    </recommendedName>
</protein>
<feature type="domain" description="Alpha-L-rhamnosidase concanavalin-like" evidence="4">
    <location>
        <begin position="227"/>
        <end position="308"/>
    </location>
</feature>
<evidence type="ECO:0000313" key="9">
    <source>
        <dbReference type="Proteomes" id="UP001197875"/>
    </source>
</evidence>
<dbReference type="Pfam" id="PF05592">
    <property type="entry name" value="Bac_rhamnosid"/>
    <property type="match status" value="1"/>
</dbReference>
<dbReference type="SUPFAM" id="SSF48208">
    <property type="entry name" value="Six-hairpin glycosidases"/>
    <property type="match status" value="1"/>
</dbReference>
<keyword evidence="9" id="KW-1185">Reference proteome</keyword>
<feature type="domain" description="Alpha-L-rhamnosidase six-hairpin glycosidase" evidence="6">
    <location>
        <begin position="322"/>
        <end position="653"/>
    </location>
</feature>
<dbReference type="EC" id="3.2.1.40" evidence="2"/>